<dbReference type="NCBIfam" id="TIGR04131">
    <property type="entry name" value="Bac_Flav_CTERM"/>
    <property type="match status" value="1"/>
</dbReference>
<keyword evidence="3" id="KW-0677">Repeat</keyword>
<protein>
    <submittedName>
        <fullName evidence="7">PKD domain-containing protein</fullName>
    </submittedName>
</protein>
<dbReference type="SMART" id="SM00089">
    <property type="entry name" value="PKD"/>
    <property type="match status" value="9"/>
</dbReference>
<gene>
    <name evidence="7" type="ORF">MYF79_30190</name>
</gene>
<feature type="domain" description="PKD" evidence="6">
    <location>
        <begin position="101"/>
        <end position="151"/>
    </location>
</feature>
<dbReference type="Gene3D" id="2.60.40.10">
    <property type="entry name" value="Immunoglobulins"/>
    <property type="match status" value="9"/>
</dbReference>
<feature type="domain" description="PKD" evidence="6">
    <location>
        <begin position="520"/>
        <end position="559"/>
    </location>
</feature>
<evidence type="ECO:0000256" key="3">
    <source>
        <dbReference type="ARBA" id="ARBA00022737"/>
    </source>
</evidence>
<dbReference type="SUPFAM" id="SSF49299">
    <property type="entry name" value="PKD domain"/>
    <property type="match status" value="9"/>
</dbReference>
<proteinExistence type="predicted"/>
<name>A0ABY4IAK3_CHIFI</name>
<keyword evidence="2" id="KW-0812">Transmembrane</keyword>
<dbReference type="InterPro" id="IPR035986">
    <property type="entry name" value="PKD_dom_sf"/>
</dbReference>
<feature type="domain" description="PKD" evidence="6">
    <location>
        <begin position="260"/>
        <end position="323"/>
    </location>
</feature>
<dbReference type="Pfam" id="PF13585">
    <property type="entry name" value="CHU_C"/>
    <property type="match status" value="1"/>
</dbReference>
<dbReference type="CDD" id="cd00146">
    <property type="entry name" value="PKD"/>
    <property type="match status" value="6"/>
</dbReference>
<dbReference type="Proteomes" id="UP000830198">
    <property type="component" value="Chromosome"/>
</dbReference>
<dbReference type="PROSITE" id="PS50093">
    <property type="entry name" value="PKD"/>
    <property type="match status" value="8"/>
</dbReference>
<evidence type="ECO:0000259" key="6">
    <source>
        <dbReference type="PROSITE" id="PS50093"/>
    </source>
</evidence>
<dbReference type="InterPro" id="IPR000601">
    <property type="entry name" value="PKD_dom"/>
</dbReference>
<accession>A0ABY4IAK3</accession>
<dbReference type="PANTHER" id="PTHR46730:SF4">
    <property type="entry name" value="POLYCYSTIC KIDNEY DISEASE PROTEIN 1-LIKE 1"/>
    <property type="match status" value="1"/>
</dbReference>
<dbReference type="InterPro" id="IPR022409">
    <property type="entry name" value="PKD/Chitinase_dom"/>
</dbReference>
<evidence type="ECO:0000313" key="7">
    <source>
        <dbReference type="EMBL" id="UPK72932.1"/>
    </source>
</evidence>
<keyword evidence="4" id="KW-1133">Transmembrane helix</keyword>
<evidence type="ECO:0000313" key="8">
    <source>
        <dbReference type="Proteomes" id="UP000830198"/>
    </source>
</evidence>
<keyword evidence="5" id="KW-0472">Membrane</keyword>
<dbReference type="EMBL" id="CP095855">
    <property type="protein sequence ID" value="UPK72932.1"/>
    <property type="molecule type" value="Genomic_DNA"/>
</dbReference>
<feature type="domain" description="PKD" evidence="6">
    <location>
        <begin position="1"/>
        <end position="68"/>
    </location>
</feature>
<sequence>MFRFTDLSTPAVAGLTYQWTFEENGSAAGTSAVRNPTYVFNTIGMHDVTLTVTNNGCSRSVTKTDYIETLAPIADFAIGTVDCANPFVRVFTDETNWGTGPVGTYSWDFGDGTTANIPSPSHTYTADGTYTVVLSVSNGTCTSTFSAIVRVITLKPVIHATPNVLCLGTSTSLSVDPFPPGTITSFRWNFGDGRTGSGTSRPVVTYRNAGSYDVVYTANDVNGCPHVSDPLRVEVNGSVSNFTIDPRQCKDQPVTFNDQSTTRAGNTIVSWTFDFGDGTAPVVYNTQPLGITHTYSVTDTFQVILTVVDNTGCQDTSIQQVVIPDITAGFSAKSNIACLNVPFQFDNSSVTEPLTYAWTFGDGGTSTDRDPAHIYTAPGTYTVTLDITSPNGCTANVSVTDFLKVPNPIADFTFPNVAGDICPPVQVQFTNRSTDYVKTSWDFGDGSASDEDNPLHNYIRPGTFPVTLTVYSEGGCASPVAGPKDIVIAGPDGTFTVTPQSGCWPLTASMTAVSATAQRFIWDFGDGYSVRTTTPASPSYTYQKEGIYYPVVLLEDARGCTVPAAGNPKITVDRITPAFSADVTQACDGGTVVFSDSTKGVSMADSLAATYAWDFGVSGRTDDVSTIPNPTFIYTAPGTYTVTLTTTSYYGCVKDTTMQIEIEAKPDAQIAPVTPVCVGQPIQLVGTDTRNLPGTTWNWTANNQQYNVQTPPAITYPQAGTYPAQLIITTASGICSDTATQNVQIMDFPTLSPTPVAASICRGQSVTLQANTQAGVDITWTDYNISDVKSASPVVTPDMDTTYHIVVVNTAGCSAEGDVKVTVSQPFTMQGVNDGDICPGGAVQLHAEGAVSYKWIPATGLNKSDIANPLATPDSTITYQVVGFGNDNCFTDTLSATVTVHPAPVVNAGADMEVPTGTVVQLPVTGSSDITQIEWWPANSLSCVDCLTPIATPRENTTYHVKVTNAYGCTTLDDVTISLVCSSSAIFLPNTFTPNSDGANDIFYIRGKGVKTVKSFRIYNRWGQQIFERTNFSVEDPAYGWDGRVNGQPVNPDVFIYVAELVCDSNETFTLKGNVMLVR</sequence>
<evidence type="ECO:0000256" key="4">
    <source>
        <dbReference type="ARBA" id="ARBA00022989"/>
    </source>
</evidence>
<evidence type="ECO:0000256" key="2">
    <source>
        <dbReference type="ARBA" id="ARBA00022692"/>
    </source>
</evidence>
<feature type="domain" description="PKD" evidence="6">
    <location>
        <begin position="591"/>
        <end position="664"/>
    </location>
</feature>
<organism evidence="7 8">
    <name type="scientific">Chitinophaga filiformis</name>
    <name type="common">Myxococcus filiformis</name>
    <name type="synonym">Flexibacter filiformis</name>
    <dbReference type="NCBI Taxonomy" id="104663"/>
    <lineage>
        <taxon>Bacteria</taxon>
        <taxon>Pseudomonadati</taxon>
        <taxon>Bacteroidota</taxon>
        <taxon>Chitinophagia</taxon>
        <taxon>Chitinophagales</taxon>
        <taxon>Chitinophagaceae</taxon>
        <taxon>Chitinophaga</taxon>
    </lineage>
</organism>
<feature type="domain" description="PKD" evidence="6">
    <location>
        <begin position="326"/>
        <end position="400"/>
    </location>
</feature>
<evidence type="ECO:0000256" key="1">
    <source>
        <dbReference type="ARBA" id="ARBA00004141"/>
    </source>
</evidence>
<dbReference type="Pfam" id="PF18911">
    <property type="entry name" value="PKD_4"/>
    <property type="match status" value="7"/>
</dbReference>
<reference evidence="7 8" key="1">
    <citation type="submission" date="2022-04" db="EMBL/GenBank/DDBJ databases">
        <title>The arsenic-methylating capacity of Chitinophaga filiformis YT5 during chitin decomposition.</title>
        <authorList>
            <person name="Chen G."/>
            <person name="Liang Y."/>
        </authorList>
    </citation>
    <scope>NUCLEOTIDE SEQUENCE [LARGE SCALE GENOMIC DNA]</scope>
    <source>
        <strain evidence="7 8">YT5</strain>
    </source>
</reference>
<dbReference type="PANTHER" id="PTHR46730">
    <property type="entry name" value="POLYCYSTIN-1"/>
    <property type="match status" value="1"/>
</dbReference>
<evidence type="ECO:0000256" key="5">
    <source>
        <dbReference type="ARBA" id="ARBA00023136"/>
    </source>
</evidence>
<comment type="subcellular location">
    <subcellularLocation>
        <location evidence="1">Membrane</location>
        <topology evidence="1">Multi-pass membrane protein</topology>
    </subcellularLocation>
</comment>
<feature type="domain" description="PKD" evidence="6">
    <location>
        <begin position="441"/>
        <end position="475"/>
    </location>
</feature>
<keyword evidence="8" id="KW-1185">Reference proteome</keyword>
<dbReference type="InterPro" id="IPR013783">
    <property type="entry name" value="Ig-like_fold"/>
</dbReference>
<dbReference type="InterPro" id="IPR026341">
    <property type="entry name" value="T9SS_type_B"/>
</dbReference>
<feature type="domain" description="PKD" evidence="6">
    <location>
        <begin position="181"/>
        <end position="223"/>
    </location>
</feature>